<evidence type="ECO:0000313" key="1">
    <source>
        <dbReference type="EMBL" id="MED6194025.1"/>
    </source>
</evidence>
<comment type="caution">
    <text evidence="1">The sequence shown here is derived from an EMBL/GenBank/DDBJ whole genome shotgun (WGS) entry which is preliminary data.</text>
</comment>
<dbReference type="EMBL" id="JASCZI010211537">
    <property type="protein sequence ID" value="MED6194025.1"/>
    <property type="molecule type" value="Genomic_DNA"/>
</dbReference>
<reference evidence="1 2" key="1">
    <citation type="journal article" date="2023" name="Plants (Basel)">
        <title>Bridging the Gap: Combining Genomics and Transcriptomics Approaches to Understand Stylosanthes scabra, an Orphan Legume from the Brazilian Caatinga.</title>
        <authorList>
            <person name="Ferreira-Neto J.R.C."/>
            <person name="da Silva M.D."/>
            <person name="Binneck E."/>
            <person name="de Melo N.F."/>
            <person name="da Silva R.H."/>
            <person name="de Melo A.L.T.M."/>
            <person name="Pandolfi V."/>
            <person name="Bustamante F.O."/>
            <person name="Brasileiro-Vidal A.C."/>
            <person name="Benko-Iseppon A.M."/>
        </authorList>
    </citation>
    <scope>NUCLEOTIDE SEQUENCE [LARGE SCALE GENOMIC DNA]</scope>
    <source>
        <tissue evidence="1">Leaves</tissue>
    </source>
</reference>
<sequence>MREVLSDAHAYAWALLPNSLAAHNRDSEMLWSRINVTVHAYAWGDSDALDSRICMVRTRSASLAKGKAKLCLPPTRASPRLAALRLNTAVQIPTSTPDVPVKEAVT</sequence>
<protein>
    <submittedName>
        <fullName evidence="1">Uncharacterized protein</fullName>
    </submittedName>
</protein>
<accession>A0ABU6X7D1</accession>
<dbReference type="Proteomes" id="UP001341840">
    <property type="component" value="Unassembled WGS sequence"/>
</dbReference>
<organism evidence="1 2">
    <name type="scientific">Stylosanthes scabra</name>
    <dbReference type="NCBI Taxonomy" id="79078"/>
    <lineage>
        <taxon>Eukaryota</taxon>
        <taxon>Viridiplantae</taxon>
        <taxon>Streptophyta</taxon>
        <taxon>Embryophyta</taxon>
        <taxon>Tracheophyta</taxon>
        <taxon>Spermatophyta</taxon>
        <taxon>Magnoliopsida</taxon>
        <taxon>eudicotyledons</taxon>
        <taxon>Gunneridae</taxon>
        <taxon>Pentapetalae</taxon>
        <taxon>rosids</taxon>
        <taxon>fabids</taxon>
        <taxon>Fabales</taxon>
        <taxon>Fabaceae</taxon>
        <taxon>Papilionoideae</taxon>
        <taxon>50 kb inversion clade</taxon>
        <taxon>dalbergioids sensu lato</taxon>
        <taxon>Dalbergieae</taxon>
        <taxon>Pterocarpus clade</taxon>
        <taxon>Stylosanthes</taxon>
    </lineage>
</organism>
<gene>
    <name evidence="1" type="ORF">PIB30_024636</name>
</gene>
<evidence type="ECO:0000313" key="2">
    <source>
        <dbReference type="Proteomes" id="UP001341840"/>
    </source>
</evidence>
<proteinExistence type="predicted"/>
<name>A0ABU6X7D1_9FABA</name>
<keyword evidence="2" id="KW-1185">Reference proteome</keyword>